<comment type="caution">
    <text evidence="7">The sequence shown here is derived from an EMBL/GenBank/DDBJ whole genome shotgun (WGS) entry which is preliminary data.</text>
</comment>
<proteinExistence type="inferred from homology"/>
<evidence type="ECO:0000256" key="2">
    <source>
        <dbReference type="ARBA" id="ARBA00022598"/>
    </source>
</evidence>
<dbReference type="GO" id="GO:0016405">
    <property type="term" value="F:CoA-ligase activity"/>
    <property type="evidence" value="ECO:0007669"/>
    <property type="project" value="UniProtKB-ARBA"/>
</dbReference>
<gene>
    <name evidence="7" type="ORF">AZI86_09015</name>
</gene>
<dbReference type="PANTHER" id="PTHR43605">
    <property type="entry name" value="ACYL-COENZYME A SYNTHETASE"/>
    <property type="match status" value="1"/>
</dbReference>
<keyword evidence="2" id="KW-0436">Ligase</keyword>
<dbReference type="Pfam" id="PF00501">
    <property type="entry name" value="AMP-binding"/>
    <property type="match status" value="1"/>
</dbReference>
<dbReference type="InterPro" id="IPR025110">
    <property type="entry name" value="AMP-bd_C"/>
</dbReference>
<dbReference type="GO" id="GO:0015645">
    <property type="term" value="F:fatty acid ligase activity"/>
    <property type="evidence" value="ECO:0007669"/>
    <property type="project" value="TreeGrafter"/>
</dbReference>
<evidence type="ECO:0000256" key="1">
    <source>
        <dbReference type="ARBA" id="ARBA00006432"/>
    </source>
</evidence>
<dbReference type="Gene3D" id="3.30.300.30">
    <property type="match status" value="1"/>
</dbReference>
<comment type="similarity">
    <text evidence="1">Belongs to the ATP-dependent AMP-binding enzyme family.</text>
</comment>
<feature type="domain" description="AMP-binding enzyme C-terminal" evidence="6">
    <location>
        <begin position="449"/>
        <end position="525"/>
    </location>
</feature>
<keyword evidence="3" id="KW-0547">Nucleotide-binding</keyword>
<evidence type="ECO:0000256" key="4">
    <source>
        <dbReference type="ARBA" id="ARBA00022840"/>
    </source>
</evidence>
<sequence length="568" mass="64620">MSFRGEFEQARDFLILHRSDYDYAYNHFKWPQLEEFNWALDYFDPMASLNSHLALWIVDENGVEQKATFEEMSLRSNQVANFLRKQGLKKGDSILILLENEMSLWEIMLGAMKIGAVLVPASPLLSHQELRDRLERESIKAIATNKKHSQKFGLDQSAIIPLLVDAHAGESEDKWIPYSEVRNERTSFVHSDAEKTKGSDPLFRYFVSANTVKPKIIEHTHVSYPVGHLSTMFWMGVHPGDIHLGISSSGWSMHDWNNFLVPWNAEATIFIYKQERFNAHKLLEAMAKYKVTTFCAPPTVWRLLAQENLKDYKMSLREALSTGETLNAETISMVHKSWNLFIRDGYGQTEMPMVIGVSPSEKNSFGTMGKALPGFRVRLLNNDAKDSDAGEICVDIEESPLKFIAGASEGIESYHTGDFAYMDYAGNYTFSQRADGLFKSSDYRVSPFEIEAVLSEFPAVREAVVIPSSDPIRDFVPKALVSVIKGTEPTRELALDIMSFTRQRLAPFKRVRRIEFVEIPKNTAGEIPRAELVALERVKRSTGEKGTYEFWEEDAKISLAETWAQELP</sequence>
<dbReference type="InterPro" id="IPR042099">
    <property type="entry name" value="ANL_N_sf"/>
</dbReference>
<evidence type="ECO:0000259" key="5">
    <source>
        <dbReference type="Pfam" id="PF00501"/>
    </source>
</evidence>
<dbReference type="OrthoDB" id="9803968at2"/>
<dbReference type="GO" id="GO:0005524">
    <property type="term" value="F:ATP binding"/>
    <property type="evidence" value="ECO:0007669"/>
    <property type="project" value="UniProtKB-KW"/>
</dbReference>
<name>A0A150WRK5_BDEBC</name>
<dbReference type="InterPro" id="IPR000873">
    <property type="entry name" value="AMP-dep_synth/lig_dom"/>
</dbReference>
<dbReference type="Pfam" id="PF13193">
    <property type="entry name" value="AMP-binding_C"/>
    <property type="match status" value="1"/>
</dbReference>
<protein>
    <submittedName>
        <fullName evidence="7">AMP-dependent synthetase</fullName>
    </submittedName>
</protein>
<dbReference type="RefSeq" id="WP_061834717.1">
    <property type="nucleotide sequence ID" value="NZ_LUKE01000001.1"/>
</dbReference>
<dbReference type="InterPro" id="IPR045851">
    <property type="entry name" value="AMP-bd_C_sf"/>
</dbReference>
<dbReference type="AlphaFoldDB" id="A0A150WRK5"/>
<keyword evidence="8" id="KW-1185">Reference proteome</keyword>
<evidence type="ECO:0000313" key="7">
    <source>
        <dbReference type="EMBL" id="KYG67141.1"/>
    </source>
</evidence>
<dbReference type="InterPro" id="IPR051087">
    <property type="entry name" value="Mitochondrial_ACSM"/>
</dbReference>
<dbReference type="EMBL" id="LUKE01000001">
    <property type="protein sequence ID" value="KYG67141.1"/>
    <property type="molecule type" value="Genomic_DNA"/>
</dbReference>
<dbReference type="GO" id="GO:0006637">
    <property type="term" value="P:acyl-CoA metabolic process"/>
    <property type="evidence" value="ECO:0007669"/>
    <property type="project" value="TreeGrafter"/>
</dbReference>
<dbReference type="Proteomes" id="UP000075320">
    <property type="component" value="Unassembled WGS sequence"/>
</dbReference>
<organism evidence="7 8">
    <name type="scientific">Bdellovibrio bacteriovorus</name>
    <dbReference type="NCBI Taxonomy" id="959"/>
    <lineage>
        <taxon>Bacteria</taxon>
        <taxon>Pseudomonadati</taxon>
        <taxon>Bdellovibrionota</taxon>
        <taxon>Bdellovibrionia</taxon>
        <taxon>Bdellovibrionales</taxon>
        <taxon>Pseudobdellovibrionaceae</taxon>
        <taxon>Bdellovibrio</taxon>
    </lineage>
</organism>
<evidence type="ECO:0000259" key="6">
    <source>
        <dbReference type="Pfam" id="PF13193"/>
    </source>
</evidence>
<evidence type="ECO:0000313" key="8">
    <source>
        <dbReference type="Proteomes" id="UP000075320"/>
    </source>
</evidence>
<dbReference type="Gene3D" id="3.40.50.12780">
    <property type="entry name" value="N-terminal domain of ligase-like"/>
    <property type="match status" value="1"/>
</dbReference>
<reference evidence="7 8" key="1">
    <citation type="submission" date="2016-03" db="EMBL/GenBank/DDBJ databases">
        <authorList>
            <person name="Ploux O."/>
        </authorList>
    </citation>
    <scope>NUCLEOTIDE SEQUENCE [LARGE SCALE GENOMIC DNA]</scope>
    <source>
        <strain evidence="7 8">R0</strain>
    </source>
</reference>
<dbReference type="GO" id="GO:0004321">
    <property type="term" value="F:fatty-acyl-CoA synthase activity"/>
    <property type="evidence" value="ECO:0007669"/>
    <property type="project" value="TreeGrafter"/>
</dbReference>
<dbReference type="PANTHER" id="PTHR43605:SF10">
    <property type="entry name" value="ACYL-COA SYNTHETASE MEDIUM CHAIN FAMILY MEMBER 3"/>
    <property type="match status" value="1"/>
</dbReference>
<feature type="domain" description="AMP-dependent synthetase/ligase" evidence="5">
    <location>
        <begin position="62"/>
        <end position="394"/>
    </location>
</feature>
<evidence type="ECO:0000256" key="3">
    <source>
        <dbReference type="ARBA" id="ARBA00022741"/>
    </source>
</evidence>
<keyword evidence="4" id="KW-0067">ATP-binding</keyword>
<dbReference type="GO" id="GO:0006633">
    <property type="term" value="P:fatty acid biosynthetic process"/>
    <property type="evidence" value="ECO:0007669"/>
    <property type="project" value="TreeGrafter"/>
</dbReference>
<accession>A0A150WRK5</accession>
<dbReference type="SUPFAM" id="SSF56801">
    <property type="entry name" value="Acetyl-CoA synthetase-like"/>
    <property type="match status" value="1"/>
</dbReference>